<evidence type="ECO:0000313" key="1">
    <source>
        <dbReference type="EMBL" id="RCN47904.1"/>
    </source>
</evidence>
<proteinExistence type="predicted"/>
<accession>A0A368GUB2</accession>
<protein>
    <submittedName>
        <fullName evidence="1">Uncharacterized protein</fullName>
    </submittedName>
</protein>
<dbReference type="EMBL" id="JOJR01000055">
    <property type="protein sequence ID" value="RCN47904.1"/>
    <property type="molecule type" value="Genomic_DNA"/>
</dbReference>
<comment type="caution">
    <text evidence="1">The sequence shown here is derived from an EMBL/GenBank/DDBJ whole genome shotgun (WGS) entry which is preliminary data.</text>
</comment>
<keyword evidence="2" id="KW-1185">Reference proteome</keyword>
<gene>
    <name evidence="1" type="ORF">ANCCAN_06098</name>
</gene>
<evidence type="ECO:0000313" key="2">
    <source>
        <dbReference type="Proteomes" id="UP000252519"/>
    </source>
</evidence>
<organism evidence="1 2">
    <name type="scientific">Ancylostoma caninum</name>
    <name type="common">Dog hookworm</name>
    <dbReference type="NCBI Taxonomy" id="29170"/>
    <lineage>
        <taxon>Eukaryota</taxon>
        <taxon>Metazoa</taxon>
        <taxon>Ecdysozoa</taxon>
        <taxon>Nematoda</taxon>
        <taxon>Chromadorea</taxon>
        <taxon>Rhabditida</taxon>
        <taxon>Rhabditina</taxon>
        <taxon>Rhabditomorpha</taxon>
        <taxon>Strongyloidea</taxon>
        <taxon>Ancylostomatidae</taxon>
        <taxon>Ancylostomatinae</taxon>
        <taxon>Ancylostoma</taxon>
    </lineage>
</organism>
<dbReference type="AlphaFoldDB" id="A0A368GUB2"/>
<name>A0A368GUB2_ANCCA</name>
<dbReference type="Proteomes" id="UP000252519">
    <property type="component" value="Unassembled WGS sequence"/>
</dbReference>
<reference evidence="1 2" key="1">
    <citation type="submission" date="2014-10" db="EMBL/GenBank/DDBJ databases">
        <title>Draft genome of the hookworm Ancylostoma caninum.</title>
        <authorList>
            <person name="Mitreva M."/>
        </authorList>
    </citation>
    <scope>NUCLEOTIDE SEQUENCE [LARGE SCALE GENOMIC DNA]</scope>
    <source>
        <strain evidence="1 2">Baltimore</strain>
    </source>
</reference>
<sequence length="66" mass="7749">MDVDGFPEYARPSQGFTYTTYIKWSSRQRMAIKYSNKYVYKGPDRARLIKRSSPDADSIEYGEIRS</sequence>